<reference evidence="1 2" key="1">
    <citation type="submission" date="2015-01" db="EMBL/GenBank/DDBJ databases">
        <title>Draft genome sequence of Leucobacter komagatae strain VKM ST2845.</title>
        <authorList>
            <person name="Karlyshev A.V."/>
            <person name="Kudryashova E.B."/>
        </authorList>
    </citation>
    <scope>NUCLEOTIDE SEQUENCE [LARGE SCALE GENOMIC DNA]</scope>
    <source>
        <strain evidence="1 2">VKM ST2845</strain>
    </source>
</reference>
<evidence type="ECO:0000313" key="1">
    <source>
        <dbReference type="EMBL" id="KIP51607.1"/>
    </source>
</evidence>
<proteinExistence type="predicted"/>
<evidence type="ECO:0000313" key="2">
    <source>
        <dbReference type="Proteomes" id="UP000032120"/>
    </source>
</evidence>
<protein>
    <recommendedName>
        <fullName evidence="3">Arylsulfatase</fullName>
    </recommendedName>
</protein>
<dbReference type="RefSeq" id="WP_042545132.1">
    <property type="nucleotide sequence ID" value="NZ_JXSQ01000028.1"/>
</dbReference>
<dbReference type="EMBL" id="JXSQ01000028">
    <property type="protein sequence ID" value="KIP51607.1"/>
    <property type="molecule type" value="Genomic_DNA"/>
</dbReference>
<gene>
    <name evidence="1" type="ORF">SD72_14240</name>
</gene>
<sequence>MTEIKIALVSATPLAIAPAAEAVHAALPGSDVWNLLDDRLLADMQQPGSVSGQLAARMDSLIETALAGGANGVLLTCSQYGSRADARDLVADGVTVLSADGPLFAATVALSPSRVLLVASLEAAAADSTARLTAAFDDAAVATTIHPLVVGAAATPLSPEGLAAVLSDAIAAVATPYDVVVLAQYSLAPAAEHLRATVAVPVLDGPSVAARRLRDVISGEAR</sequence>
<dbReference type="OrthoDB" id="3531441at2"/>
<dbReference type="AlphaFoldDB" id="A0A0D0IKI8"/>
<organism evidence="1 2">
    <name type="scientific">Leucobacter komagatae</name>
    <dbReference type="NCBI Taxonomy" id="55969"/>
    <lineage>
        <taxon>Bacteria</taxon>
        <taxon>Bacillati</taxon>
        <taxon>Actinomycetota</taxon>
        <taxon>Actinomycetes</taxon>
        <taxon>Micrococcales</taxon>
        <taxon>Microbacteriaceae</taxon>
        <taxon>Leucobacter</taxon>
    </lineage>
</organism>
<name>A0A0D0IKI8_9MICO</name>
<evidence type="ECO:0008006" key="3">
    <source>
        <dbReference type="Google" id="ProtNLM"/>
    </source>
</evidence>
<keyword evidence="2" id="KW-1185">Reference proteome</keyword>
<comment type="caution">
    <text evidence="1">The sequence shown here is derived from an EMBL/GenBank/DDBJ whole genome shotgun (WGS) entry which is preliminary data.</text>
</comment>
<accession>A0A0D0IKI8</accession>
<dbReference type="Proteomes" id="UP000032120">
    <property type="component" value="Unassembled WGS sequence"/>
</dbReference>